<dbReference type="Gene3D" id="3.40.190.120">
    <property type="entry name" value="Osmoprotection protein (prox), domain 2"/>
    <property type="match status" value="1"/>
</dbReference>
<dbReference type="CDD" id="cd13606">
    <property type="entry name" value="PBP2_ProX_like"/>
    <property type="match status" value="1"/>
</dbReference>
<dbReference type="AlphaFoldDB" id="A0A917AP91"/>
<dbReference type="EMBL" id="BMIS01000003">
    <property type="protein sequence ID" value="GGE65118.1"/>
    <property type="molecule type" value="Genomic_DNA"/>
</dbReference>
<accession>A0A917AP91</accession>
<dbReference type="GO" id="GO:0022857">
    <property type="term" value="F:transmembrane transporter activity"/>
    <property type="evidence" value="ECO:0007669"/>
    <property type="project" value="InterPro"/>
</dbReference>
<feature type="domain" description="ABC-type glycine betaine transport system substrate-binding" evidence="1">
    <location>
        <begin position="41"/>
        <end position="297"/>
    </location>
</feature>
<proteinExistence type="predicted"/>
<dbReference type="Proteomes" id="UP000633136">
    <property type="component" value="Unassembled WGS sequence"/>
</dbReference>
<dbReference type="RefSeq" id="WP_188683364.1">
    <property type="nucleotide sequence ID" value="NZ_BMIS01000003.1"/>
</dbReference>
<evidence type="ECO:0000313" key="2">
    <source>
        <dbReference type="EMBL" id="GGE65118.1"/>
    </source>
</evidence>
<dbReference type="GO" id="GO:0043190">
    <property type="term" value="C:ATP-binding cassette (ABC) transporter complex"/>
    <property type="evidence" value="ECO:0007669"/>
    <property type="project" value="InterPro"/>
</dbReference>
<sequence>MRKHTPVWAGLAGLTLALTSCGSDDPMGGGGDDDAGQDGALVVGSQQYYSNTVVAELYAQVLEEAGYEVERDYDIGQREAYMPDLEAGEIDVFPEYTGNLLQYLDEDAEDTGEQEVLEALGETLPEGLTALTPAEAADQDSYTVTPEFAEEHGLESIGDLAEVEEDLTIVANAEFEERPYGPGGASEVYGATVNLMNVEDSGGQLTLNSLLDGDAQLANIYTADPAIEEHDLVVLEDPEEMILPQNMFPLVSSAVDEEAQAALEEVSAALTQEELIALNTSSVDEQASAEDVAETWLVQHELIEPDGSGQEG</sequence>
<organism evidence="2 3">
    <name type="scientific">Nesterenkonia cremea</name>
    <dbReference type="NCBI Taxonomy" id="1882340"/>
    <lineage>
        <taxon>Bacteria</taxon>
        <taxon>Bacillati</taxon>
        <taxon>Actinomycetota</taxon>
        <taxon>Actinomycetes</taxon>
        <taxon>Micrococcales</taxon>
        <taxon>Micrococcaceae</taxon>
        <taxon>Nesterenkonia</taxon>
    </lineage>
</organism>
<gene>
    <name evidence="2" type="ORF">GCM10011401_10370</name>
</gene>
<reference evidence="2" key="1">
    <citation type="journal article" date="2014" name="Int. J. Syst. Evol. Microbiol.">
        <title>Complete genome sequence of Corynebacterium casei LMG S-19264T (=DSM 44701T), isolated from a smear-ripened cheese.</title>
        <authorList>
            <consortium name="US DOE Joint Genome Institute (JGI-PGF)"/>
            <person name="Walter F."/>
            <person name="Albersmeier A."/>
            <person name="Kalinowski J."/>
            <person name="Ruckert C."/>
        </authorList>
    </citation>
    <scope>NUCLEOTIDE SEQUENCE</scope>
    <source>
        <strain evidence="2">CGMCC 1.15388</strain>
    </source>
</reference>
<comment type="caution">
    <text evidence="2">The sequence shown here is derived from an EMBL/GenBank/DDBJ whole genome shotgun (WGS) entry which is preliminary data.</text>
</comment>
<dbReference type="Gene3D" id="3.40.190.10">
    <property type="entry name" value="Periplasmic binding protein-like II"/>
    <property type="match status" value="1"/>
</dbReference>
<reference evidence="2" key="2">
    <citation type="submission" date="2020-09" db="EMBL/GenBank/DDBJ databases">
        <authorList>
            <person name="Sun Q."/>
            <person name="Zhou Y."/>
        </authorList>
    </citation>
    <scope>NUCLEOTIDE SEQUENCE</scope>
    <source>
        <strain evidence="2">CGMCC 1.15388</strain>
    </source>
</reference>
<protein>
    <submittedName>
        <fullName evidence="2">Glycine/betaine ABC transporter permease</fullName>
    </submittedName>
</protein>
<dbReference type="PROSITE" id="PS51257">
    <property type="entry name" value="PROKAR_LIPOPROTEIN"/>
    <property type="match status" value="1"/>
</dbReference>
<name>A0A917AP91_9MICC</name>
<dbReference type="InterPro" id="IPR007210">
    <property type="entry name" value="ABC_Gly_betaine_transp_sub-bd"/>
</dbReference>
<dbReference type="SUPFAM" id="SSF53850">
    <property type="entry name" value="Periplasmic binding protein-like II"/>
    <property type="match status" value="1"/>
</dbReference>
<dbReference type="Pfam" id="PF04069">
    <property type="entry name" value="OpuAC"/>
    <property type="match status" value="1"/>
</dbReference>
<keyword evidence="3" id="KW-1185">Reference proteome</keyword>
<evidence type="ECO:0000313" key="3">
    <source>
        <dbReference type="Proteomes" id="UP000633136"/>
    </source>
</evidence>
<evidence type="ECO:0000259" key="1">
    <source>
        <dbReference type="Pfam" id="PF04069"/>
    </source>
</evidence>